<name>A0A387C0W6_9MICO</name>
<proteinExistence type="predicted"/>
<dbReference type="OrthoDB" id="5125123at2"/>
<gene>
    <name evidence="1" type="ORF">D7I44_11945</name>
</gene>
<evidence type="ECO:0000313" key="1">
    <source>
        <dbReference type="EMBL" id="AYG04171.1"/>
    </source>
</evidence>
<dbReference type="RefSeq" id="WP_120789701.1">
    <property type="nucleotide sequence ID" value="NZ_CP032624.1"/>
</dbReference>
<sequence length="86" mass="9982">MATDDSAAQRYAKRHFGNAAAQPKIVEYYTMRGWQPVWDSSLRLSPEACALVRQRGGVMVRVRHRFRTVQVTISRYLGEDRMPVER</sequence>
<dbReference type="Proteomes" id="UP000275069">
    <property type="component" value="Chromosome"/>
</dbReference>
<dbReference type="KEGG" id="gry:D7I44_11945"/>
<dbReference type="EMBL" id="CP032624">
    <property type="protein sequence ID" value="AYG04171.1"/>
    <property type="molecule type" value="Genomic_DNA"/>
</dbReference>
<dbReference type="AlphaFoldDB" id="A0A387C0W6"/>
<reference evidence="1 2" key="1">
    <citation type="submission" date="2018-09" db="EMBL/GenBank/DDBJ databases">
        <title>Genome sequencing of strain 2DFW10M-5.</title>
        <authorList>
            <person name="Heo J."/>
            <person name="Kim S.-J."/>
            <person name="Kwon S.-W."/>
        </authorList>
    </citation>
    <scope>NUCLEOTIDE SEQUENCE [LARGE SCALE GENOMIC DNA]</scope>
    <source>
        <strain evidence="1 2">2DFW10M-5</strain>
    </source>
</reference>
<protein>
    <submittedName>
        <fullName evidence="1">Uncharacterized protein</fullName>
    </submittedName>
</protein>
<organism evidence="1 2">
    <name type="scientific">Gryllotalpicola protaetiae</name>
    <dbReference type="NCBI Taxonomy" id="2419771"/>
    <lineage>
        <taxon>Bacteria</taxon>
        <taxon>Bacillati</taxon>
        <taxon>Actinomycetota</taxon>
        <taxon>Actinomycetes</taxon>
        <taxon>Micrococcales</taxon>
        <taxon>Microbacteriaceae</taxon>
        <taxon>Gryllotalpicola</taxon>
    </lineage>
</organism>
<accession>A0A387C0W6</accession>
<evidence type="ECO:0000313" key="2">
    <source>
        <dbReference type="Proteomes" id="UP000275069"/>
    </source>
</evidence>
<keyword evidence="2" id="KW-1185">Reference proteome</keyword>